<dbReference type="Pfam" id="PF05193">
    <property type="entry name" value="Peptidase_M16_C"/>
    <property type="match status" value="2"/>
</dbReference>
<dbReference type="Pfam" id="PF00675">
    <property type="entry name" value="Peptidase_M16"/>
    <property type="match status" value="1"/>
</dbReference>
<evidence type="ECO:0000256" key="6">
    <source>
        <dbReference type="ARBA" id="ARBA00023049"/>
    </source>
</evidence>
<keyword evidence="4" id="KW-0378">Hydrolase</keyword>
<dbReference type="Proteomes" id="UP001144471">
    <property type="component" value="Unassembled WGS sequence"/>
</dbReference>
<keyword evidence="2 10" id="KW-0645">Protease</keyword>
<dbReference type="GO" id="GO:0046872">
    <property type="term" value="F:metal ion binding"/>
    <property type="evidence" value="ECO:0007669"/>
    <property type="project" value="UniProtKB-KW"/>
</dbReference>
<organism evidence="10 11">
    <name type="scientific">Propionigenium maris DSM 9537</name>
    <dbReference type="NCBI Taxonomy" id="1123000"/>
    <lineage>
        <taxon>Bacteria</taxon>
        <taxon>Fusobacteriati</taxon>
        <taxon>Fusobacteriota</taxon>
        <taxon>Fusobacteriia</taxon>
        <taxon>Fusobacteriales</taxon>
        <taxon>Fusobacteriaceae</taxon>
        <taxon>Propionigenium</taxon>
    </lineage>
</organism>
<protein>
    <submittedName>
        <fullName evidence="10">Zinc protease</fullName>
    </submittedName>
</protein>
<evidence type="ECO:0000313" key="11">
    <source>
        <dbReference type="Proteomes" id="UP001144471"/>
    </source>
</evidence>
<name>A0A9W6GP27_9FUSO</name>
<dbReference type="Gene3D" id="3.30.830.10">
    <property type="entry name" value="Metalloenzyme, LuxS/M16 peptidase-like"/>
    <property type="match status" value="4"/>
</dbReference>
<evidence type="ECO:0000256" key="3">
    <source>
        <dbReference type="ARBA" id="ARBA00022723"/>
    </source>
</evidence>
<keyword evidence="11" id="KW-1185">Reference proteome</keyword>
<dbReference type="PROSITE" id="PS00143">
    <property type="entry name" value="INSULINASE"/>
    <property type="match status" value="1"/>
</dbReference>
<proteinExistence type="inferred from homology"/>
<sequence length="924" mass="107220">MKKLLVVLLILISSFTLLGEDLKMSPKLDMGILENGLTYYIYPNHKPEGKASLHLVVGAGSLQEDDDQLGLAHFIEHMAFNGTTNFPENELVRYLQSTGMKFGADLNAHTGFGETVYKLQVPTDRPEELEKAFEILREWATEITFLPQDVEDEKNVILEEWRLRQGLRQRISDAQRKAVFGESRYAERFPIGDPDIIRNATPELLKRYYEKWYVPENMAVIAVGDFDKEEVEKYIDKYFNYKGRRAPKHKEYRLGRGDHEIYTFTDHEITQSMFDIIVKDDRRAITKRKEYRDYLVQMLFTGILENRYAWEVKGADPKFREGYSYNFPMGPHDSIHIVGGLLREDNMEAGIYELQRYLKTMAYFDVSDTELKGEKANLYKTFEDMKKNRDSMESESFTAELKKLHLEGEIFAEMDYQFEVFTEVIKDIGAEDIREYARKLYESNNVGYFLTAPKTNGNGESVKVPSKERIGEIIEEVKAEEPLKYELDLDNLELQLPEIEEGRILETVEEKYNTRYILENGIEVIVKDTPYDRDKISIKFFKDGGSSTLDYDGFLASEFTDVIPASGIGNLDSIGMDVFLKDKNLTISPYIKDYSHGIDIKTIGRDLETTLAINYLLITDPKIDDTIYRNTIDQQREEILNRGNSPITLYRDRIKDIASEGHPRRKPMTLEEVEALRKDRVLEAFKGIYGNMRGSKVVIVGSLKDLPMEELIKRYIASLPGEDEDISSRDLGIVLPEGRVRDDLVKGVDKKSAVTLIYPYRRDYVYRDRVLYLASSQILNNIMLEDVREKIGGVYSINSHAVLTPLMKKENYLVIRFTTDPARRDEVTEAVKRSVDKLLEGDYPGRMIKNTVENYRFNYADMLKENDFWMSYLYRREAYGDGFEIMTPEEYEDLIKRRNIEKFVGGAIDRDNYIEVNLIPERAE</sequence>
<comment type="caution">
    <text evidence="10">The sequence shown here is derived from an EMBL/GenBank/DDBJ whole genome shotgun (WGS) entry which is preliminary data.</text>
</comment>
<evidence type="ECO:0000256" key="5">
    <source>
        <dbReference type="ARBA" id="ARBA00022833"/>
    </source>
</evidence>
<feature type="domain" description="Peptidase M16 C-terminal" evidence="9">
    <location>
        <begin position="200"/>
        <end position="378"/>
    </location>
</feature>
<comment type="similarity">
    <text evidence="1 7">Belongs to the peptidase M16 family.</text>
</comment>
<feature type="domain" description="Peptidase M16 N-terminal" evidence="8">
    <location>
        <begin position="42"/>
        <end position="161"/>
    </location>
</feature>
<dbReference type="InterPro" id="IPR011249">
    <property type="entry name" value="Metalloenz_LuxS/M16"/>
</dbReference>
<dbReference type="InterPro" id="IPR007863">
    <property type="entry name" value="Peptidase_M16_C"/>
</dbReference>
<accession>A0A9W6GP27</accession>
<dbReference type="RefSeq" id="WP_281836794.1">
    <property type="nucleotide sequence ID" value="NZ_BSDY01000015.1"/>
</dbReference>
<keyword evidence="3" id="KW-0479">Metal-binding</keyword>
<evidence type="ECO:0000259" key="9">
    <source>
        <dbReference type="Pfam" id="PF05193"/>
    </source>
</evidence>
<dbReference type="SUPFAM" id="SSF63411">
    <property type="entry name" value="LuxS/MPP-like metallohydrolase"/>
    <property type="match status" value="4"/>
</dbReference>
<dbReference type="PANTHER" id="PTHR43690:SF34">
    <property type="entry name" value="ZINC PROTEASE PQQL-LIKE"/>
    <property type="match status" value="1"/>
</dbReference>
<dbReference type="AlphaFoldDB" id="A0A9W6GP27"/>
<reference evidence="10" key="1">
    <citation type="submission" date="2022-12" db="EMBL/GenBank/DDBJ databases">
        <title>Reference genome sequencing for broad-spectrum identification of bacterial and archaeal isolates by mass spectrometry.</title>
        <authorList>
            <person name="Sekiguchi Y."/>
            <person name="Tourlousse D.M."/>
        </authorList>
    </citation>
    <scope>NUCLEOTIDE SEQUENCE</scope>
    <source>
        <strain evidence="10">10succ1</strain>
    </source>
</reference>
<dbReference type="PANTHER" id="PTHR43690">
    <property type="entry name" value="NARDILYSIN"/>
    <property type="match status" value="1"/>
</dbReference>
<feature type="domain" description="Peptidase M16 C-terminal" evidence="9">
    <location>
        <begin position="678"/>
        <end position="841"/>
    </location>
</feature>
<dbReference type="InterPro" id="IPR001431">
    <property type="entry name" value="Pept_M16_Zn_BS"/>
</dbReference>
<evidence type="ECO:0000256" key="7">
    <source>
        <dbReference type="RuleBase" id="RU004447"/>
    </source>
</evidence>
<evidence type="ECO:0000256" key="1">
    <source>
        <dbReference type="ARBA" id="ARBA00007261"/>
    </source>
</evidence>
<evidence type="ECO:0000259" key="8">
    <source>
        <dbReference type="Pfam" id="PF00675"/>
    </source>
</evidence>
<gene>
    <name evidence="10" type="ORF">PM10SUCC1_27750</name>
</gene>
<dbReference type="EMBL" id="BSDY01000015">
    <property type="protein sequence ID" value="GLI57261.1"/>
    <property type="molecule type" value="Genomic_DNA"/>
</dbReference>
<dbReference type="GO" id="GO:0006508">
    <property type="term" value="P:proteolysis"/>
    <property type="evidence" value="ECO:0007669"/>
    <property type="project" value="UniProtKB-KW"/>
</dbReference>
<dbReference type="GO" id="GO:0004222">
    <property type="term" value="F:metalloendopeptidase activity"/>
    <property type="evidence" value="ECO:0007669"/>
    <property type="project" value="InterPro"/>
</dbReference>
<keyword evidence="5" id="KW-0862">Zinc</keyword>
<evidence type="ECO:0000256" key="4">
    <source>
        <dbReference type="ARBA" id="ARBA00022801"/>
    </source>
</evidence>
<dbReference type="InterPro" id="IPR011765">
    <property type="entry name" value="Pept_M16_N"/>
</dbReference>
<dbReference type="InterPro" id="IPR050626">
    <property type="entry name" value="Peptidase_M16"/>
</dbReference>
<evidence type="ECO:0000256" key="2">
    <source>
        <dbReference type="ARBA" id="ARBA00022670"/>
    </source>
</evidence>
<keyword evidence="6" id="KW-0482">Metalloprotease</keyword>
<evidence type="ECO:0000313" key="10">
    <source>
        <dbReference type="EMBL" id="GLI57261.1"/>
    </source>
</evidence>